<comment type="caution">
    <text evidence="1">The sequence shown here is derived from an EMBL/GenBank/DDBJ whole genome shotgun (WGS) entry which is preliminary data.</text>
</comment>
<dbReference type="AlphaFoldDB" id="X0U0C9"/>
<reference evidence="1" key="1">
    <citation type="journal article" date="2014" name="Front. Microbiol.">
        <title>High frequency of phylogenetically diverse reductive dehalogenase-homologous genes in deep subseafloor sedimentary metagenomes.</title>
        <authorList>
            <person name="Kawai M."/>
            <person name="Futagami T."/>
            <person name="Toyoda A."/>
            <person name="Takaki Y."/>
            <person name="Nishi S."/>
            <person name="Hori S."/>
            <person name="Arai W."/>
            <person name="Tsubouchi T."/>
            <person name="Morono Y."/>
            <person name="Uchiyama I."/>
            <person name="Ito T."/>
            <person name="Fujiyama A."/>
            <person name="Inagaki F."/>
            <person name="Takami H."/>
        </authorList>
    </citation>
    <scope>NUCLEOTIDE SEQUENCE</scope>
    <source>
        <strain evidence="1">Expedition CK06-06</strain>
    </source>
</reference>
<name>X0U0C9_9ZZZZ</name>
<sequence length="46" mass="4917">MPFGLGPPLAMLSSNVRPYTPLTLSTRFNITSADEAVVWGVGAPFH</sequence>
<protein>
    <submittedName>
        <fullName evidence="1">Uncharacterized protein</fullName>
    </submittedName>
</protein>
<gene>
    <name evidence="1" type="ORF">S01H1_31753</name>
</gene>
<feature type="non-terminal residue" evidence="1">
    <location>
        <position position="46"/>
    </location>
</feature>
<organism evidence="1">
    <name type="scientific">marine sediment metagenome</name>
    <dbReference type="NCBI Taxonomy" id="412755"/>
    <lineage>
        <taxon>unclassified sequences</taxon>
        <taxon>metagenomes</taxon>
        <taxon>ecological metagenomes</taxon>
    </lineage>
</organism>
<accession>X0U0C9</accession>
<evidence type="ECO:0000313" key="1">
    <source>
        <dbReference type="EMBL" id="GAF92841.1"/>
    </source>
</evidence>
<dbReference type="EMBL" id="BARS01019613">
    <property type="protein sequence ID" value="GAF92841.1"/>
    <property type="molecule type" value="Genomic_DNA"/>
</dbReference>
<proteinExistence type="predicted"/>